<dbReference type="AlphaFoldDB" id="A0A1E7F4B7"/>
<evidence type="ECO:0000313" key="2">
    <source>
        <dbReference type="Proteomes" id="UP000095751"/>
    </source>
</evidence>
<proteinExistence type="predicted"/>
<sequence>MSKSNPIFIPFSMLNNDNKCVTYNVQNFTGKVHMTLDGVLICSTDYDGLEEDLEEAFNAFGLGETNRQLIRGVVLESSPVTAVVNDEEAAVVAAATAAAAADGFDGNEELVAVSIKGMSIPYNRIHIPKMSFMARLRSVIFFSSGASQGYLQTHVTRHFSFNKRGKVGHLPLNNTI</sequence>
<reference evidence="1 2" key="1">
    <citation type="submission" date="2016-09" db="EMBL/GenBank/DDBJ databases">
        <title>Extensive genetic diversity and differential bi-allelic expression allows diatom success in the polar Southern Ocean.</title>
        <authorList>
            <consortium name="DOE Joint Genome Institute"/>
            <person name="Mock T."/>
            <person name="Otillar R.P."/>
            <person name="Strauss J."/>
            <person name="Dupont C."/>
            <person name="Frickenhaus S."/>
            <person name="Maumus F."/>
            <person name="Mcmullan M."/>
            <person name="Sanges R."/>
            <person name="Schmutz J."/>
            <person name="Toseland A."/>
            <person name="Valas R."/>
            <person name="Veluchamy A."/>
            <person name="Ward B.J."/>
            <person name="Allen A."/>
            <person name="Barry K."/>
            <person name="Falciatore A."/>
            <person name="Ferrante M."/>
            <person name="Fortunato A.E."/>
            <person name="Gloeckner G."/>
            <person name="Gruber A."/>
            <person name="Hipkin R."/>
            <person name="Janech M."/>
            <person name="Kroth P."/>
            <person name="Leese F."/>
            <person name="Lindquist E."/>
            <person name="Lyon B.R."/>
            <person name="Martin J."/>
            <person name="Mayer C."/>
            <person name="Parker M."/>
            <person name="Quesneville H."/>
            <person name="Raymond J."/>
            <person name="Uhlig C."/>
            <person name="Valentin K.U."/>
            <person name="Worden A.Z."/>
            <person name="Armbrust E.V."/>
            <person name="Bowler C."/>
            <person name="Green B."/>
            <person name="Moulton V."/>
            <person name="Van Oosterhout C."/>
            <person name="Grigoriev I."/>
        </authorList>
    </citation>
    <scope>NUCLEOTIDE SEQUENCE [LARGE SCALE GENOMIC DNA]</scope>
    <source>
        <strain evidence="1 2">CCMP1102</strain>
    </source>
</reference>
<accession>A0A1E7F4B7</accession>
<evidence type="ECO:0000313" key="1">
    <source>
        <dbReference type="EMBL" id="OEU12987.1"/>
    </source>
</evidence>
<dbReference type="Proteomes" id="UP000095751">
    <property type="component" value="Unassembled WGS sequence"/>
</dbReference>
<organism evidence="1 2">
    <name type="scientific">Fragilariopsis cylindrus CCMP1102</name>
    <dbReference type="NCBI Taxonomy" id="635003"/>
    <lineage>
        <taxon>Eukaryota</taxon>
        <taxon>Sar</taxon>
        <taxon>Stramenopiles</taxon>
        <taxon>Ochrophyta</taxon>
        <taxon>Bacillariophyta</taxon>
        <taxon>Bacillariophyceae</taxon>
        <taxon>Bacillariophycidae</taxon>
        <taxon>Bacillariales</taxon>
        <taxon>Bacillariaceae</taxon>
        <taxon>Fragilariopsis</taxon>
    </lineage>
</organism>
<name>A0A1E7F4B7_9STRA</name>
<gene>
    <name evidence="1" type="ORF">FRACYDRAFT_243339</name>
</gene>
<dbReference type="InParanoid" id="A0A1E7F4B7"/>
<protein>
    <submittedName>
        <fullName evidence="1">Uncharacterized protein</fullName>
    </submittedName>
</protein>
<keyword evidence="2" id="KW-1185">Reference proteome</keyword>
<dbReference type="EMBL" id="KV784363">
    <property type="protein sequence ID" value="OEU12987.1"/>
    <property type="molecule type" value="Genomic_DNA"/>
</dbReference>
<dbReference type="KEGG" id="fcy:FRACYDRAFT_243339"/>